<evidence type="ECO:0000256" key="1">
    <source>
        <dbReference type="SAM" id="MobiDB-lite"/>
    </source>
</evidence>
<gene>
    <name evidence="2" type="ORF">g.14942</name>
</gene>
<evidence type="ECO:0000313" key="2">
    <source>
        <dbReference type="EMBL" id="JAT26121.1"/>
    </source>
</evidence>
<feature type="compositionally biased region" description="Polar residues" evidence="1">
    <location>
        <begin position="157"/>
        <end position="166"/>
    </location>
</feature>
<proteinExistence type="predicted"/>
<accession>A0A1B6LQU9</accession>
<reference evidence="2" key="1">
    <citation type="submission" date="2015-11" db="EMBL/GenBank/DDBJ databases">
        <title>De novo transcriptome assembly of four potential Pierce s Disease insect vectors from Arizona vineyards.</title>
        <authorList>
            <person name="Tassone E.E."/>
        </authorList>
    </citation>
    <scope>NUCLEOTIDE SEQUENCE</scope>
</reference>
<sequence length="293" mass="34366">MATLLQNGNLNWMSMAKMFLNRLKEQPAQRKPEPSTSRQKPKITLRKMPRRNCKTNTTSCQLHEEQLAVISQFENLRKQLLYQLLVYQKQLLALKMPTFPNNSDIQQGLPNRQKQKVYLKQKLIYPKKKNLKSESKKWEKTAEVTTLFNRKNKMNKETASQQSQLKGTRGKGKTLARKETATKISVSSKEGFINLASETNFNRACSGKIPTTHDPKIFRYFSKNLCKTTFDERTQRRKNIPTPKVEAIDMDLEIKNKKYIQNSYRRTFHQLSRKNTKKECNKTVKLRSYTLKN</sequence>
<name>A0A1B6LQU9_9HEMI</name>
<dbReference type="EMBL" id="GEBQ01013856">
    <property type="protein sequence ID" value="JAT26121.1"/>
    <property type="molecule type" value="Transcribed_RNA"/>
</dbReference>
<dbReference type="AlphaFoldDB" id="A0A1B6LQU9"/>
<organism evidence="2">
    <name type="scientific">Graphocephala atropunctata</name>
    <dbReference type="NCBI Taxonomy" id="36148"/>
    <lineage>
        <taxon>Eukaryota</taxon>
        <taxon>Metazoa</taxon>
        <taxon>Ecdysozoa</taxon>
        <taxon>Arthropoda</taxon>
        <taxon>Hexapoda</taxon>
        <taxon>Insecta</taxon>
        <taxon>Pterygota</taxon>
        <taxon>Neoptera</taxon>
        <taxon>Paraneoptera</taxon>
        <taxon>Hemiptera</taxon>
        <taxon>Auchenorrhyncha</taxon>
        <taxon>Membracoidea</taxon>
        <taxon>Cicadellidae</taxon>
        <taxon>Cicadellinae</taxon>
        <taxon>Cicadellini</taxon>
        <taxon>Graphocephala</taxon>
    </lineage>
</organism>
<feature type="region of interest" description="Disordered" evidence="1">
    <location>
        <begin position="154"/>
        <end position="180"/>
    </location>
</feature>
<protein>
    <submittedName>
        <fullName evidence="2">Uncharacterized protein</fullName>
    </submittedName>
</protein>